<evidence type="ECO:0008006" key="4">
    <source>
        <dbReference type="Google" id="ProtNLM"/>
    </source>
</evidence>
<feature type="compositionally biased region" description="Basic and acidic residues" evidence="1">
    <location>
        <begin position="57"/>
        <end position="73"/>
    </location>
</feature>
<sequence>MAAVAGVGMASRSPRPAPGPARKVLATLDREWDGLARHRDFPDLALDNNPGKGAENPGRRPEKLLRRASRIDRAPGCPGLDDHRHRRTQRPRAPGPPHRLPERLRPDRRRTPPPEGTALEQFLIWQPTHEDTTGDRPPPLHTGFVGPA</sequence>
<keyword evidence="3" id="KW-1185">Reference proteome</keyword>
<feature type="region of interest" description="Disordered" evidence="1">
    <location>
        <begin position="1"/>
        <end position="24"/>
    </location>
</feature>
<dbReference type="AlphaFoldDB" id="A0A2I2L258"/>
<name>A0A2I2L258_9ACTN</name>
<feature type="compositionally biased region" description="Basic and acidic residues" evidence="1">
    <location>
        <begin position="99"/>
        <end position="112"/>
    </location>
</feature>
<evidence type="ECO:0000313" key="3">
    <source>
        <dbReference type="Proteomes" id="UP000234331"/>
    </source>
</evidence>
<accession>A0A2I2L258</accession>
<dbReference type="EMBL" id="FZMO01000558">
    <property type="protein sequence ID" value="SNQ52010.1"/>
    <property type="molecule type" value="Genomic_DNA"/>
</dbReference>
<organism evidence="2 3">
    <name type="scientific">Frankia canadensis</name>
    <dbReference type="NCBI Taxonomy" id="1836972"/>
    <lineage>
        <taxon>Bacteria</taxon>
        <taxon>Bacillati</taxon>
        <taxon>Actinomycetota</taxon>
        <taxon>Actinomycetes</taxon>
        <taxon>Frankiales</taxon>
        <taxon>Frankiaceae</taxon>
        <taxon>Frankia</taxon>
    </lineage>
</organism>
<protein>
    <recommendedName>
        <fullName evidence="4">Transposase</fullName>
    </recommendedName>
</protein>
<evidence type="ECO:0000313" key="2">
    <source>
        <dbReference type="EMBL" id="SNQ52010.1"/>
    </source>
</evidence>
<reference evidence="2 3" key="1">
    <citation type="submission" date="2017-06" db="EMBL/GenBank/DDBJ databases">
        <authorList>
            <person name="Kim H.J."/>
            <person name="Triplett B.A."/>
        </authorList>
    </citation>
    <scope>NUCLEOTIDE SEQUENCE [LARGE SCALE GENOMIC DNA]</scope>
    <source>
        <strain evidence="2">FRACA_ARgP5</strain>
    </source>
</reference>
<feature type="region of interest" description="Disordered" evidence="1">
    <location>
        <begin position="38"/>
        <end position="148"/>
    </location>
</feature>
<dbReference type="Proteomes" id="UP000234331">
    <property type="component" value="Unassembled WGS sequence"/>
</dbReference>
<gene>
    <name evidence="2" type="ORF">FRACA_90013</name>
</gene>
<evidence type="ECO:0000256" key="1">
    <source>
        <dbReference type="SAM" id="MobiDB-lite"/>
    </source>
</evidence>
<proteinExistence type="predicted"/>